<sequence>MQAGAGQFGVPEVQQFVVARGPPFQGHMFTLAHDVSVSTSSAAHGHAQHTQHPQNQQLLLNNASSQRQHQPVQLQHSHHSNPQPNNHQHLQLPRHLQVSQQQQEQQGHQQFQHQQFQQQQLVQKLGFSSDSPERISANASKPFPSSFKQMLAARDSSFGEEEGLDDDERSGGGPGSRWPRQETLALIRVRSDMDSAFRDAALKGPLWEEVSRKLVELGYPRSARKCKEKFENIYKYYKKTKDGKSGRQDGKNYRFFSEFEALYGGGVSTLNGGGGKSEATQGDAGGETLKLKSTGYVSAAVEKVSMPQRLVENYGDANMSYATSEDDYDDSADMDEKHSRKRKRKSWNSRMGFFENLMKNYIDKQESILRKFLDVIERHEQNRIAREDAYRMQEIARASREEALRTQEHALATSRDEAIIAFLQKTTGQFMNLPQIKPNVSAYCVPEEQQDKEPFDSNCKRWPKPEVLALIQLRSDMEPKFHEAGLKGPLWEEIASRMASFGYNRNSKRCKEKWENINKYFRKTKNISKKRSENAKTCPYFHRLDALYRNGVLGTPINNKALKLEDNIPGEPSESNKDDSCQLEVEVDTIPDREADATGATPTSNCNSIHCVSDEIRCRSETGLKKDRQTGFAESGRCNVGSCNMMQLDGLPASEIFSENIKKSAKLDNLVKEMFGIQQRHQRIFNGYDEKDADIDSGNEHRRQGSSSTNNFAQQNSH</sequence>
<accession>A0ACC2B699</accession>
<reference evidence="2" key="1">
    <citation type="journal article" date="2024" name="Proc. Natl. Acad. Sci. U.S.A.">
        <title>Extraordinary preservation of gene collinearity over three hundred million years revealed in homosporous lycophytes.</title>
        <authorList>
            <person name="Li C."/>
            <person name="Wickell D."/>
            <person name="Kuo L.Y."/>
            <person name="Chen X."/>
            <person name="Nie B."/>
            <person name="Liao X."/>
            <person name="Peng D."/>
            <person name="Ji J."/>
            <person name="Jenkins J."/>
            <person name="Williams M."/>
            <person name="Shu S."/>
            <person name="Plott C."/>
            <person name="Barry K."/>
            <person name="Rajasekar S."/>
            <person name="Grimwood J."/>
            <person name="Han X."/>
            <person name="Sun S."/>
            <person name="Hou Z."/>
            <person name="He W."/>
            <person name="Dai G."/>
            <person name="Sun C."/>
            <person name="Schmutz J."/>
            <person name="Leebens-Mack J.H."/>
            <person name="Li F.W."/>
            <person name="Wang L."/>
        </authorList>
    </citation>
    <scope>NUCLEOTIDE SEQUENCE [LARGE SCALE GENOMIC DNA]</scope>
    <source>
        <strain evidence="2">cv. PW_Plant_1</strain>
    </source>
</reference>
<organism evidence="1 2">
    <name type="scientific">Diphasiastrum complanatum</name>
    <name type="common">Issler's clubmoss</name>
    <name type="synonym">Lycopodium complanatum</name>
    <dbReference type="NCBI Taxonomy" id="34168"/>
    <lineage>
        <taxon>Eukaryota</taxon>
        <taxon>Viridiplantae</taxon>
        <taxon>Streptophyta</taxon>
        <taxon>Embryophyta</taxon>
        <taxon>Tracheophyta</taxon>
        <taxon>Lycopodiopsida</taxon>
        <taxon>Lycopodiales</taxon>
        <taxon>Lycopodiaceae</taxon>
        <taxon>Lycopodioideae</taxon>
        <taxon>Diphasiastrum</taxon>
    </lineage>
</organism>
<dbReference type="Proteomes" id="UP001162992">
    <property type="component" value="Chromosome 17"/>
</dbReference>
<evidence type="ECO:0000313" key="1">
    <source>
        <dbReference type="EMBL" id="KAJ7525291.1"/>
    </source>
</evidence>
<name>A0ACC2B699_DIPCM</name>
<gene>
    <name evidence="1" type="ORF">O6H91_17G044300</name>
</gene>
<comment type="caution">
    <text evidence="1">The sequence shown here is derived from an EMBL/GenBank/DDBJ whole genome shotgun (WGS) entry which is preliminary data.</text>
</comment>
<dbReference type="EMBL" id="CM055108">
    <property type="protein sequence ID" value="KAJ7525291.1"/>
    <property type="molecule type" value="Genomic_DNA"/>
</dbReference>
<protein>
    <submittedName>
        <fullName evidence="1">Uncharacterized protein</fullName>
    </submittedName>
</protein>
<keyword evidence="2" id="KW-1185">Reference proteome</keyword>
<evidence type="ECO:0000313" key="2">
    <source>
        <dbReference type="Proteomes" id="UP001162992"/>
    </source>
</evidence>
<proteinExistence type="predicted"/>